<dbReference type="EMBL" id="CDHN01000001">
    <property type="protein sequence ID" value="CEJ81812.1"/>
    <property type="molecule type" value="Genomic_DNA"/>
</dbReference>
<name>A0A0A1T692_9HYPO</name>
<proteinExistence type="predicted"/>
<feature type="region of interest" description="Disordered" evidence="1">
    <location>
        <begin position="1"/>
        <end position="31"/>
    </location>
</feature>
<evidence type="ECO:0000313" key="2">
    <source>
        <dbReference type="EMBL" id="CEJ81812.1"/>
    </source>
</evidence>
<dbReference type="STRING" id="1531966.A0A0A1T692"/>
<reference evidence="2 3" key="1">
    <citation type="journal article" date="2015" name="Genome Announc.">
        <title>Draft Genome Sequence and Gene Annotation of the Entomopathogenic Fungus Verticillium hemipterigenum.</title>
        <authorList>
            <person name="Horn F."/>
            <person name="Habel A."/>
            <person name="Scharf D.H."/>
            <person name="Dworschak J."/>
            <person name="Brakhage A.A."/>
            <person name="Guthke R."/>
            <person name="Hertweck C."/>
            <person name="Linde J."/>
        </authorList>
    </citation>
    <scope>NUCLEOTIDE SEQUENCE [LARGE SCALE GENOMIC DNA]</scope>
</reference>
<accession>A0A0A1T692</accession>
<dbReference type="OrthoDB" id="3526284at2759"/>
<organism evidence="2 3">
    <name type="scientific">[Torrubiella] hemipterigena</name>
    <dbReference type="NCBI Taxonomy" id="1531966"/>
    <lineage>
        <taxon>Eukaryota</taxon>
        <taxon>Fungi</taxon>
        <taxon>Dikarya</taxon>
        <taxon>Ascomycota</taxon>
        <taxon>Pezizomycotina</taxon>
        <taxon>Sordariomycetes</taxon>
        <taxon>Hypocreomycetidae</taxon>
        <taxon>Hypocreales</taxon>
        <taxon>Clavicipitaceae</taxon>
        <taxon>Clavicipitaceae incertae sedis</taxon>
        <taxon>'Torrubiella' clade</taxon>
    </lineage>
</organism>
<sequence>MSKQFDDDELPPPYTLPADVPAYASSSSSAQPRSHLFASHLTALRSEISSEQAARLSVQDQSDNNTLSLIIPYVEELLSSISSIHPPPSLVEATLVPDAVIDSTWKPTDDDERRDGEYRSVIRITQHTKMPTDTKQRPVETNNTGGSSSGFSDWGRMPGDAPAAPCPSSTLWWSDERTARRLAKHLQPGRPTLSVDRQTVQARAEENRKASRWNPFKMSSGDIVPRPPASRSADNSEDITMKISPREVTFRKENAFGIWESITGWGIHIQVRIRQS</sequence>
<evidence type="ECO:0000313" key="3">
    <source>
        <dbReference type="Proteomes" id="UP000039046"/>
    </source>
</evidence>
<dbReference type="AlphaFoldDB" id="A0A0A1T692"/>
<feature type="region of interest" description="Disordered" evidence="1">
    <location>
        <begin position="203"/>
        <end position="236"/>
    </location>
</feature>
<dbReference type="HOGENOM" id="CLU_057185_0_0_1"/>
<keyword evidence="3" id="KW-1185">Reference proteome</keyword>
<feature type="compositionally biased region" description="Acidic residues" evidence="1">
    <location>
        <begin position="1"/>
        <end position="10"/>
    </location>
</feature>
<evidence type="ECO:0000256" key="1">
    <source>
        <dbReference type="SAM" id="MobiDB-lite"/>
    </source>
</evidence>
<gene>
    <name evidence="2" type="ORF">VHEMI01922</name>
</gene>
<protein>
    <submittedName>
        <fullName evidence="2">Uncharacterized protein</fullName>
    </submittedName>
</protein>
<dbReference type="Proteomes" id="UP000039046">
    <property type="component" value="Unassembled WGS sequence"/>
</dbReference>
<feature type="region of interest" description="Disordered" evidence="1">
    <location>
        <begin position="130"/>
        <end position="169"/>
    </location>
</feature>